<dbReference type="RefSeq" id="WP_048378514.1">
    <property type="nucleotide sequence ID" value="NZ_CAXAOF010000003.1"/>
</dbReference>
<evidence type="ECO:0000313" key="3">
    <source>
        <dbReference type="Proteomes" id="UP000036395"/>
    </source>
</evidence>
<dbReference type="EMBL" id="JYLA01000002">
    <property type="protein sequence ID" value="KMM85791.1"/>
    <property type="molecule type" value="Genomic_DNA"/>
</dbReference>
<dbReference type="EMBL" id="FNRS01000001">
    <property type="protein sequence ID" value="SED12141.1"/>
    <property type="molecule type" value="Genomic_DNA"/>
</dbReference>
<organism evidence="1 3">
    <name type="scientific">Pseudomonas taetrolens</name>
    <dbReference type="NCBI Taxonomy" id="47884"/>
    <lineage>
        <taxon>Bacteria</taxon>
        <taxon>Pseudomonadati</taxon>
        <taxon>Pseudomonadota</taxon>
        <taxon>Gammaproteobacteria</taxon>
        <taxon>Pseudomonadales</taxon>
        <taxon>Pseudomonadaceae</taxon>
        <taxon>Pseudomonas</taxon>
    </lineage>
</organism>
<evidence type="ECO:0000313" key="1">
    <source>
        <dbReference type="EMBL" id="KMM85791.1"/>
    </source>
</evidence>
<dbReference type="OrthoDB" id="7007346at2"/>
<reference evidence="2 4" key="2">
    <citation type="submission" date="2016-10" db="EMBL/GenBank/DDBJ databases">
        <authorList>
            <person name="Varghese N."/>
            <person name="Submissions S."/>
        </authorList>
    </citation>
    <scope>NUCLEOTIDE SEQUENCE [LARGE SCALE GENOMIC DNA]</scope>
    <source>
        <strain evidence="2 4">BS3652</strain>
    </source>
</reference>
<protein>
    <submittedName>
        <fullName evidence="2">HrpF protein</fullName>
    </submittedName>
    <submittedName>
        <fullName evidence="1">Type III secretion protein HrpF</fullName>
    </submittedName>
</protein>
<gene>
    <name evidence="2" type="ORF">SAMN04490203_3862</name>
    <name evidence="1" type="ORF">TU78_03990</name>
</gene>
<dbReference type="AlphaFoldDB" id="A0A0J6GM55"/>
<evidence type="ECO:0000313" key="2">
    <source>
        <dbReference type="EMBL" id="SED12141.1"/>
    </source>
</evidence>
<dbReference type="PATRIC" id="fig|47884.3.peg.1195"/>
<dbReference type="Proteomes" id="UP000183155">
    <property type="component" value="Unassembled WGS sequence"/>
</dbReference>
<proteinExistence type="predicted"/>
<name>A0A0J6GM55_PSETA</name>
<accession>A0A0J6GM55</accession>
<dbReference type="STRING" id="47884.SAMN04490203_3862"/>
<dbReference type="InterPro" id="IPR009371">
    <property type="entry name" value="T3SS_HrpF"/>
</dbReference>
<reference evidence="1 3" key="1">
    <citation type="submission" date="2015-02" db="EMBL/GenBank/DDBJ databases">
        <title>Pseudomonas helleri sp. nov. and Pseudomonas weihenstephanensis sp. nov., isolated from raw cows milk.</title>
        <authorList>
            <person name="von Neubeck M."/>
            <person name="Huptas C."/>
            <person name="Wenning M."/>
            <person name="Scherer S."/>
        </authorList>
    </citation>
    <scope>NUCLEOTIDE SEQUENCE [LARGE SCALE GENOMIC DNA]</scope>
    <source>
        <strain evidence="1 3">DSM 21104</strain>
    </source>
</reference>
<dbReference type="Pfam" id="PF06266">
    <property type="entry name" value="HrpF"/>
    <property type="match status" value="1"/>
</dbReference>
<dbReference type="Proteomes" id="UP000036395">
    <property type="component" value="Unassembled WGS sequence"/>
</dbReference>
<sequence>MASFESIQRRIDYRYGLAQKNMDEITQNNQGTLEDMIHFLDASRKMASASFSITEQTKFKHSLTKAIIDAVQ</sequence>
<keyword evidence="4" id="KW-1185">Reference proteome</keyword>
<evidence type="ECO:0000313" key="4">
    <source>
        <dbReference type="Proteomes" id="UP000183155"/>
    </source>
</evidence>
<comment type="caution">
    <text evidence="1">The sequence shown here is derived from an EMBL/GenBank/DDBJ whole genome shotgun (WGS) entry which is preliminary data.</text>
</comment>